<dbReference type="Proteomes" id="UP001156881">
    <property type="component" value="Unassembled WGS sequence"/>
</dbReference>
<feature type="signal peptide" evidence="1">
    <location>
        <begin position="1"/>
        <end position="24"/>
    </location>
</feature>
<dbReference type="EMBL" id="JACIDN010000004">
    <property type="protein sequence ID" value="MBB3902892.1"/>
    <property type="molecule type" value="Genomic_DNA"/>
</dbReference>
<gene>
    <name evidence="2" type="ORF">GCM10007884_18040</name>
    <name evidence="3" type="ORF">GGR33_002394</name>
</gene>
<evidence type="ECO:0008006" key="6">
    <source>
        <dbReference type="Google" id="ProtNLM"/>
    </source>
</evidence>
<feature type="chain" id="PRO_5030858727" description="Secreted protein" evidence="1">
    <location>
        <begin position="25"/>
        <end position="400"/>
    </location>
</feature>
<dbReference type="AlphaFoldDB" id="A0A7W6AGG8"/>
<evidence type="ECO:0000313" key="2">
    <source>
        <dbReference type="EMBL" id="GLS43819.1"/>
    </source>
</evidence>
<reference evidence="2" key="4">
    <citation type="submission" date="2023-01" db="EMBL/GenBank/DDBJ databases">
        <title>Draft genome sequence of Methylobacterium brachythecii strain NBRC 107710.</title>
        <authorList>
            <person name="Sun Q."/>
            <person name="Mori K."/>
        </authorList>
    </citation>
    <scope>NUCLEOTIDE SEQUENCE</scope>
    <source>
        <strain evidence="2">NBRC 107710</strain>
    </source>
</reference>
<evidence type="ECO:0000313" key="4">
    <source>
        <dbReference type="Proteomes" id="UP000517759"/>
    </source>
</evidence>
<reference evidence="2" key="1">
    <citation type="journal article" date="2014" name="Int. J. Syst. Evol. Microbiol.">
        <title>Complete genome of a new Firmicutes species belonging to the dominant human colonic microbiota ('Ruminococcus bicirculans') reveals two chromosomes and a selective capacity to utilize plant glucans.</title>
        <authorList>
            <consortium name="NISC Comparative Sequencing Program"/>
            <person name="Wegmann U."/>
            <person name="Louis P."/>
            <person name="Goesmann A."/>
            <person name="Henrissat B."/>
            <person name="Duncan S.H."/>
            <person name="Flint H.J."/>
        </authorList>
    </citation>
    <scope>NUCLEOTIDE SEQUENCE</scope>
    <source>
        <strain evidence="2">NBRC 107710</strain>
    </source>
</reference>
<sequence length="400" mass="42666">MTRLATQTGNPLSILGLAFLTAFAAPMSATAQTAPVTTTPPGKPDACGLVRKSDLETLFPGRPVESKGATLSLVFKGPQYNQGCQYLVRLPSPTSRSDLAKFVTVTVVLSGEGTSGRGGSIDVFKNVLSTRTKIAESDPNKKRTVEPARGIGDEAFQEVSEFTTDVRVRKGDLVFVISLDNYSTQTLPNALALAEQAAGRWQEGTGMVAGTDTAVKSPVAPKDEVIIPPDTRKSAQAPVDRWPDACGLLMEEDVRAVFGDMKLDPVRKVMGTLTSDGREQKVEKLPNPIACHYTASKALTEGGARKIISNTISLNVQDVAATPELALKYYQISKKVGDAKTDLQGIGDEASLSPTNQIVIRKGVVNIAVRVGGDMRDKALYDDATQRVNAIAKRVAAHMP</sequence>
<dbReference type="EMBL" id="BSPG01000007">
    <property type="protein sequence ID" value="GLS43819.1"/>
    <property type="molecule type" value="Genomic_DNA"/>
</dbReference>
<accession>A0A7W6AGG8</accession>
<comment type="caution">
    <text evidence="3">The sequence shown here is derived from an EMBL/GenBank/DDBJ whole genome shotgun (WGS) entry which is preliminary data.</text>
</comment>
<organism evidence="3 4">
    <name type="scientific">Methylobacterium brachythecii</name>
    <dbReference type="NCBI Taxonomy" id="1176177"/>
    <lineage>
        <taxon>Bacteria</taxon>
        <taxon>Pseudomonadati</taxon>
        <taxon>Pseudomonadota</taxon>
        <taxon>Alphaproteobacteria</taxon>
        <taxon>Hyphomicrobiales</taxon>
        <taxon>Methylobacteriaceae</taxon>
        <taxon>Methylobacterium</taxon>
    </lineage>
</organism>
<reference evidence="5" key="2">
    <citation type="journal article" date="2019" name="Int. J. Syst. Evol. Microbiol.">
        <title>The Global Catalogue of Microorganisms (GCM) 10K type strain sequencing project: providing services to taxonomists for standard genome sequencing and annotation.</title>
        <authorList>
            <consortium name="The Broad Institute Genomics Platform"/>
            <consortium name="The Broad Institute Genome Sequencing Center for Infectious Disease"/>
            <person name="Wu L."/>
            <person name="Ma J."/>
        </authorList>
    </citation>
    <scope>NUCLEOTIDE SEQUENCE [LARGE SCALE GENOMIC DNA]</scope>
    <source>
        <strain evidence="5">NBRC 107710</strain>
    </source>
</reference>
<keyword evidence="5" id="KW-1185">Reference proteome</keyword>
<protein>
    <recommendedName>
        <fullName evidence="6">Secreted protein</fullName>
    </recommendedName>
</protein>
<evidence type="ECO:0000256" key="1">
    <source>
        <dbReference type="SAM" id="SignalP"/>
    </source>
</evidence>
<evidence type="ECO:0000313" key="5">
    <source>
        <dbReference type="Proteomes" id="UP001156881"/>
    </source>
</evidence>
<proteinExistence type="predicted"/>
<reference evidence="3 4" key="3">
    <citation type="submission" date="2020-08" db="EMBL/GenBank/DDBJ databases">
        <title>Genomic Encyclopedia of Type Strains, Phase IV (KMG-IV): sequencing the most valuable type-strain genomes for metagenomic binning, comparative biology and taxonomic classification.</title>
        <authorList>
            <person name="Goeker M."/>
        </authorList>
    </citation>
    <scope>NUCLEOTIDE SEQUENCE [LARGE SCALE GENOMIC DNA]</scope>
    <source>
        <strain evidence="3 4">DSM 24105</strain>
    </source>
</reference>
<name>A0A7W6AGG8_9HYPH</name>
<evidence type="ECO:0000313" key="3">
    <source>
        <dbReference type="EMBL" id="MBB3902892.1"/>
    </source>
</evidence>
<dbReference type="Proteomes" id="UP000517759">
    <property type="component" value="Unassembled WGS sequence"/>
</dbReference>
<dbReference type="RefSeq" id="WP_183505336.1">
    <property type="nucleotide sequence ID" value="NZ_BSPG01000007.1"/>
</dbReference>
<keyword evidence="1" id="KW-0732">Signal</keyword>